<evidence type="ECO:0000256" key="7">
    <source>
        <dbReference type="ARBA" id="ARBA00047899"/>
    </source>
</evidence>
<keyword evidence="2" id="KW-0723">Serine/threonine-protein kinase</keyword>
<keyword evidence="3" id="KW-0808">Transferase</keyword>
<dbReference type="GO" id="GO:0004674">
    <property type="term" value="F:protein serine/threonine kinase activity"/>
    <property type="evidence" value="ECO:0007669"/>
    <property type="project" value="UniProtKB-KW"/>
</dbReference>
<organism evidence="10 11">
    <name type="scientific">Paramecium sonneborni</name>
    <dbReference type="NCBI Taxonomy" id="65129"/>
    <lineage>
        <taxon>Eukaryota</taxon>
        <taxon>Sar</taxon>
        <taxon>Alveolata</taxon>
        <taxon>Ciliophora</taxon>
        <taxon>Intramacronucleata</taxon>
        <taxon>Oligohymenophorea</taxon>
        <taxon>Peniculida</taxon>
        <taxon>Parameciidae</taxon>
        <taxon>Paramecium</taxon>
    </lineage>
</organism>
<dbReference type="Pfam" id="PF00069">
    <property type="entry name" value="Pkinase"/>
    <property type="match status" value="1"/>
</dbReference>
<dbReference type="AlphaFoldDB" id="A0A8S1RHE1"/>
<dbReference type="SMART" id="SM00220">
    <property type="entry name" value="S_TKc"/>
    <property type="match status" value="1"/>
</dbReference>
<sequence>MQLCQLEKTHKISNSKFFCYHKQTKDTYILTIQPPSEFNRLVYHLNHPNLLLVEEYWEERGQICSVQRCQTINDLQEIMQNNKFSENTILTILYQIISAMFYLEEQQVPVTVSLNNVFLDEQLQVKIDVLNIVNAQLSFASPEVLRKEIESSGIWSVGCVAYYLMKSELPFSGANERSIAYNIIYREPPPSDFQEFPLVSALLKVIFIKNWKRRATTKQVLQFLASKSASVQEPVKLLRSPQSSEQFGKNKSSMILSQIDKVEYSEKQTDSIKMDDKQSPLAKVLTLQEFEEQLSRMKGRPQSSMIDESNEIINKIKRMRPNSAITLSGKEFVKKNIKEEINQRRQVQSSKPFLVKKNTENFTKHHKEISIDLDNADKLKHSDTIRVYNLEYQDNIMHPTKNNKVFMKILKPKMVSAADYPKEQIQGMQKWRNKMNSMLI</sequence>
<dbReference type="OrthoDB" id="289989at2759"/>
<protein>
    <recommendedName>
        <fullName evidence="1">non-specific serine/threonine protein kinase</fullName>
        <ecNumber evidence="1">2.7.11.1</ecNumber>
    </recommendedName>
</protein>
<evidence type="ECO:0000259" key="9">
    <source>
        <dbReference type="PROSITE" id="PS50011"/>
    </source>
</evidence>
<accession>A0A8S1RHE1</accession>
<evidence type="ECO:0000256" key="1">
    <source>
        <dbReference type="ARBA" id="ARBA00012513"/>
    </source>
</evidence>
<dbReference type="Proteomes" id="UP000692954">
    <property type="component" value="Unassembled WGS sequence"/>
</dbReference>
<reference evidence="10" key="1">
    <citation type="submission" date="2021-01" db="EMBL/GenBank/DDBJ databases">
        <authorList>
            <consortium name="Genoscope - CEA"/>
            <person name="William W."/>
        </authorList>
    </citation>
    <scope>NUCLEOTIDE SEQUENCE</scope>
</reference>
<evidence type="ECO:0000313" key="10">
    <source>
        <dbReference type="EMBL" id="CAD8127686.1"/>
    </source>
</evidence>
<proteinExistence type="predicted"/>
<evidence type="ECO:0000256" key="2">
    <source>
        <dbReference type="ARBA" id="ARBA00022527"/>
    </source>
</evidence>
<name>A0A8S1RHE1_9CILI</name>
<keyword evidence="6" id="KW-0067">ATP-binding</keyword>
<comment type="caution">
    <text evidence="10">The sequence shown here is derived from an EMBL/GenBank/DDBJ whole genome shotgun (WGS) entry which is preliminary data.</text>
</comment>
<dbReference type="EC" id="2.7.11.1" evidence="1"/>
<evidence type="ECO:0000256" key="8">
    <source>
        <dbReference type="ARBA" id="ARBA00048679"/>
    </source>
</evidence>
<dbReference type="InterPro" id="IPR050660">
    <property type="entry name" value="NEK_Ser/Thr_kinase"/>
</dbReference>
<dbReference type="PROSITE" id="PS50011">
    <property type="entry name" value="PROTEIN_KINASE_DOM"/>
    <property type="match status" value="1"/>
</dbReference>
<gene>
    <name evidence="10" type="ORF">PSON_ATCC_30995.1.T1790012</name>
</gene>
<evidence type="ECO:0000256" key="3">
    <source>
        <dbReference type="ARBA" id="ARBA00022679"/>
    </source>
</evidence>
<keyword evidence="4" id="KW-0547">Nucleotide-binding</keyword>
<comment type="catalytic activity">
    <reaction evidence="7">
        <text>L-threonyl-[protein] + ATP = O-phospho-L-threonyl-[protein] + ADP + H(+)</text>
        <dbReference type="Rhea" id="RHEA:46608"/>
        <dbReference type="Rhea" id="RHEA-COMP:11060"/>
        <dbReference type="Rhea" id="RHEA-COMP:11605"/>
        <dbReference type="ChEBI" id="CHEBI:15378"/>
        <dbReference type="ChEBI" id="CHEBI:30013"/>
        <dbReference type="ChEBI" id="CHEBI:30616"/>
        <dbReference type="ChEBI" id="CHEBI:61977"/>
        <dbReference type="ChEBI" id="CHEBI:456216"/>
        <dbReference type="EC" id="2.7.11.1"/>
    </reaction>
</comment>
<dbReference type="GO" id="GO:0005524">
    <property type="term" value="F:ATP binding"/>
    <property type="evidence" value="ECO:0007669"/>
    <property type="project" value="UniProtKB-KW"/>
</dbReference>
<evidence type="ECO:0000256" key="5">
    <source>
        <dbReference type="ARBA" id="ARBA00022777"/>
    </source>
</evidence>
<keyword evidence="11" id="KW-1185">Reference proteome</keyword>
<dbReference type="FunFam" id="1.10.510.10:FF:002477">
    <property type="entry name" value="Uncharacterized protein"/>
    <property type="match status" value="1"/>
</dbReference>
<dbReference type="EMBL" id="CAJJDN010000179">
    <property type="protein sequence ID" value="CAD8127686.1"/>
    <property type="molecule type" value="Genomic_DNA"/>
</dbReference>
<evidence type="ECO:0000256" key="6">
    <source>
        <dbReference type="ARBA" id="ARBA00022840"/>
    </source>
</evidence>
<keyword evidence="5" id="KW-0418">Kinase</keyword>
<comment type="catalytic activity">
    <reaction evidence="8">
        <text>L-seryl-[protein] + ATP = O-phospho-L-seryl-[protein] + ADP + H(+)</text>
        <dbReference type="Rhea" id="RHEA:17989"/>
        <dbReference type="Rhea" id="RHEA-COMP:9863"/>
        <dbReference type="Rhea" id="RHEA-COMP:11604"/>
        <dbReference type="ChEBI" id="CHEBI:15378"/>
        <dbReference type="ChEBI" id="CHEBI:29999"/>
        <dbReference type="ChEBI" id="CHEBI:30616"/>
        <dbReference type="ChEBI" id="CHEBI:83421"/>
        <dbReference type="ChEBI" id="CHEBI:456216"/>
        <dbReference type="EC" id="2.7.11.1"/>
    </reaction>
</comment>
<evidence type="ECO:0000313" key="11">
    <source>
        <dbReference type="Proteomes" id="UP000692954"/>
    </source>
</evidence>
<evidence type="ECO:0000256" key="4">
    <source>
        <dbReference type="ARBA" id="ARBA00022741"/>
    </source>
</evidence>
<dbReference type="PANTHER" id="PTHR43671:SF98">
    <property type="entry name" value="SERINE_THREONINE-PROTEIN KINASE NEK11"/>
    <property type="match status" value="1"/>
</dbReference>
<dbReference type="InterPro" id="IPR000719">
    <property type="entry name" value="Prot_kinase_dom"/>
</dbReference>
<dbReference type="PANTHER" id="PTHR43671">
    <property type="entry name" value="SERINE/THREONINE-PROTEIN KINASE NEK"/>
    <property type="match status" value="1"/>
</dbReference>
<feature type="domain" description="Protein kinase" evidence="9">
    <location>
        <begin position="1"/>
        <end position="224"/>
    </location>
</feature>